<reference evidence="1" key="1">
    <citation type="submission" date="2018-02" db="EMBL/GenBank/DDBJ databases">
        <title>Rhizophora mucronata_Transcriptome.</title>
        <authorList>
            <person name="Meera S.P."/>
            <person name="Sreeshan A."/>
            <person name="Augustine A."/>
        </authorList>
    </citation>
    <scope>NUCLEOTIDE SEQUENCE</scope>
    <source>
        <tissue evidence="1">Leaf</tissue>
    </source>
</reference>
<dbReference type="EMBL" id="GGEC01067417">
    <property type="protein sequence ID" value="MBX47901.1"/>
    <property type="molecule type" value="Transcribed_RNA"/>
</dbReference>
<organism evidence="1">
    <name type="scientific">Rhizophora mucronata</name>
    <name type="common">Asiatic mangrove</name>
    <dbReference type="NCBI Taxonomy" id="61149"/>
    <lineage>
        <taxon>Eukaryota</taxon>
        <taxon>Viridiplantae</taxon>
        <taxon>Streptophyta</taxon>
        <taxon>Embryophyta</taxon>
        <taxon>Tracheophyta</taxon>
        <taxon>Spermatophyta</taxon>
        <taxon>Magnoliopsida</taxon>
        <taxon>eudicotyledons</taxon>
        <taxon>Gunneridae</taxon>
        <taxon>Pentapetalae</taxon>
        <taxon>rosids</taxon>
        <taxon>fabids</taxon>
        <taxon>Malpighiales</taxon>
        <taxon>Rhizophoraceae</taxon>
        <taxon>Rhizophora</taxon>
    </lineage>
</organism>
<accession>A0A2P2NZU2</accession>
<proteinExistence type="predicted"/>
<evidence type="ECO:0000313" key="1">
    <source>
        <dbReference type="EMBL" id="MBX47901.1"/>
    </source>
</evidence>
<sequence>MKLQSTQYQLRLIILSFNRKQTSERMVSSIKTITVMQFIIINHEAQVFCRQKFTWQY</sequence>
<dbReference type="AlphaFoldDB" id="A0A2P2NZU2"/>
<name>A0A2P2NZU2_RHIMU</name>
<protein>
    <submittedName>
        <fullName evidence="1">Uncharacterized protein</fullName>
    </submittedName>
</protein>